<evidence type="ECO:0000313" key="1">
    <source>
        <dbReference type="EMBL" id="MEP0816787.1"/>
    </source>
</evidence>
<name>A0ABV0J4S7_9CYAN</name>
<gene>
    <name evidence="1" type="ORF">NC998_06735</name>
</gene>
<dbReference type="EMBL" id="JAMPKM010000003">
    <property type="protein sequence ID" value="MEP0816787.1"/>
    <property type="molecule type" value="Genomic_DNA"/>
</dbReference>
<reference evidence="1 2" key="1">
    <citation type="submission" date="2022-04" db="EMBL/GenBank/DDBJ databases">
        <title>Positive selection, recombination, and allopatry shape intraspecific diversity of widespread and dominant cyanobacteria.</title>
        <authorList>
            <person name="Wei J."/>
            <person name="Shu W."/>
            <person name="Hu C."/>
        </authorList>
    </citation>
    <scope>NUCLEOTIDE SEQUENCE [LARGE SCALE GENOMIC DNA]</scope>
    <source>
        <strain evidence="1 2">GB2-A4</strain>
    </source>
</reference>
<dbReference type="PANTHER" id="PTHR13192:SF3">
    <property type="entry name" value="COBALAMIN TRAFFICKING PROTEIN CBLD"/>
    <property type="match status" value="1"/>
</dbReference>
<keyword evidence="2" id="KW-1185">Reference proteome</keyword>
<organism evidence="1 2">
    <name type="scientific">Trichocoleus desertorum GB2-A4</name>
    <dbReference type="NCBI Taxonomy" id="2933944"/>
    <lineage>
        <taxon>Bacteria</taxon>
        <taxon>Bacillati</taxon>
        <taxon>Cyanobacteriota</taxon>
        <taxon>Cyanophyceae</taxon>
        <taxon>Leptolyngbyales</taxon>
        <taxon>Trichocoleusaceae</taxon>
        <taxon>Trichocoleus</taxon>
    </lineage>
</organism>
<proteinExistence type="predicted"/>
<dbReference type="Proteomes" id="UP001464891">
    <property type="component" value="Unassembled WGS sequence"/>
</dbReference>
<protein>
    <submittedName>
        <fullName evidence="1">Methylmalonic aciduria and homocystinuria type D protein</fullName>
    </submittedName>
</protein>
<dbReference type="InterPro" id="IPR019362">
    <property type="entry name" value="MMADHC"/>
</dbReference>
<evidence type="ECO:0000313" key="2">
    <source>
        <dbReference type="Proteomes" id="UP001464891"/>
    </source>
</evidence>
<dbReference type="RefSeq" id="WP_242017016.1">
    <property type="nucleotide sequence ID" value="NZ_JAMPKM010000003.1"/>
</dbReference>
<sequence>MQYSVHSPTQFIQTYADQLLPDWSQPILSILVVLQQCSSLMLSRTLATETQKRQGREQFLQFGHQVALELEFLGHLADLFDPATGWPLRSPPGRLHLDDVAVVRAALQYPTMAQGDCTLVIHPEWESAVYPSVLVSSAPLSLLETVAAQVSDRYLLDLHH</sequence>
<dbReference type="PANTHER" id="PTHR13192">
    <property type="entry name" value="MY011 PROTEIN"/>
    <property type="match status" value="1"/>
</dbReference>
<accession>A0ABV0J4S7</accession>
<comment type="caution">
    <text evidence="1">The sequence shown here is derived from an EMBL/GenBank/DDBJ whole genome shotgun (WGS) entry which is preliminary data.</text>
</comment>